<dbReference type="EMBL" id="AWXU01000040">
    <property type="protein sequence ID" value="KFN49151.1"/>
    <property type="molecule type" value="Genomic_DNA"/>
</dbReference>
<organism evidence="2 3">
    <name type="scientific">Arenimonas composti TR7-09 = DSM 18010</name>
    <dbReference type="NCBI Taxonomy" id="1121013"/>
    <lineage>
        <taxon>Bacteria</taxon>
        <taxon>Pseudomonadati</taxon>
        <taxon>Pseudomonadota</taxon>
        <taxon>Gammaproteobacteria</taxon>
        <taxon>Lysobacterales</taxon>
        <taxon>Lysobacteraceae</taxon>
        <taxon>Arenimonas</taxon>
    </lineage>
</organism>
<sequence length="209" mass="22646">MRRGASWPRCATDMATVALPLFPLGAVLFPGGRVSLRVFEQRYLDLVARCSRSGEGFGICLIAAGEEVGEPAVPAGVGTEAVIVDFAQTDDGLLAITVEGRRRFRVAACGAQDDGLVVADVEWLPETPPQPPHAEHALLAVLLARILDKAGEEHSGVGKRELADAAWIGWRLAEWLPLENDERQALLELDDPHARLQALVERLPDFQAE</sequence>
<dbReference type="SUPFAM" id="SSF88697">
    <property type="entry name" value="PUA domain-like"/>
    <property type="match status" value="1"/>
</dbReference>
<dbReference type="PROSITE" id="PS51787">
    <property type="entry name" value="LON_N"/>
    <property type="match status" value="1"/>
</dbReference>
<dbReference type="PANTHER" id="PTHR46732:SF8">
    <property type="entry name" value="ATP-DEPENDENT PROTEASE LA (LON) DOMAIN PROTEIN"/>
    <property type="match status" value="1"/>
</dbReference>
<dbReference type="InterPro" id="IPR003111">
    <property type="entry name" value="Lon_prtase_N"/>
</dbReference>
<name>A0A091BBM3_9GAMM</name>
<evidence type="ECO:0000259" key="1">
    <source>
        <dbReference type="PROSITE" id="PS51787"/>
    </source>
</evidence>
<feature type="domain" description="Lon N-terminal" evidence="1">
    <location>
        <begin position="16"/>
        <end position="207"/>
    </location>
</feature>
<dbReference type="Gene3D" id="2.30.130.40">
    <property type="entry name" value="LON domain-like"/>
    <property type="match status" value="1"/>
</dbReference>
<dbReference type="InterPro" id="IPR015947">
    <property type="entry name" value="PUA-like_sf"/>
</dbReference>
<dbReference type="STRING" id="1121013.GCA_000426365_02402"/>
<keyword evidence="3" id="KW-1185">Reference proteome</keyword>
<dbReference type="AlphaFoldDB" id="A0A091BBM3"/>
<comment type="caution">
    <text evidence="2">The sequence shown here is derived from an EMBL/GenBank/DDBJ whole genome shotgun (WGS) entry which is preliminary data.</text>
</comment>
<evidence type="ECO:0000313" key="2">
    <source>
        <dbReference type="EMBL" id="KFN49151.1"/>
    </source>
</evidence>
<dbReference type="SMART" id="SM00464">
    <property type="entry name" value="LON"/>
    <property type="match status" value="1"/>
</dbReference>
<evidence type="ECO:0000313" key="3">
    <source>
        <dbReference type="Proteomes" id="UP000029391"/>
    </source>
</evidence>
<reference evidence="2 3" key="1">
    <citation type="submission" date="2013-09" db="EMBL/GenBank/DDBJ databases">
        <title>Genome sequencing of Arenimonas composti.</title>
        <authorList>
            <person name="Chen F."/>
            <person name="Wang G."/>
        </authorList>
    </citation>
    <scope>NUCLEOTIDE SEQUENCE [LARGE SCALE GENOMIC DNA]</scope>
    <source>
        <strain evidence="2 3">TR7-09</strain>
    </source>
</reference>
<protein>
    <recommendedName>
        <fullName evidence="1">Lon N-terminal domain-containing protein</fullName>
    </recommendedName>
</protein>
<dbReference type="eggNOG" id="COG2802">
    <property type="taxonomic scope" value="Bacteria"/>
</dbReference>
<dbReference type="Proteomes" id="UP000029391">
    <property type="component" value="Unassembled WGS sequence"/>
</dbReference>
<dbReference type="InterPro" id="IPR046336">
    <property type="entry name" value="Lon_prtase_N_sf"/>
</dbReference>
<gene>
    <name evidence="2" type="ORF">P873_11900</name>
</gene>
<accession>A0A091BBM3</accession>
<dbReference type="Pfam" id="PF02190">
    <property type="entry name" value="LON_substr_bdg"/>
    <property type="match status" value="1"/>
</dbReference>
<proteinExistence type="predicted"/>
<dbReference type="Gene3D" id="1.10.4060.10">
    <property type="entry name" value="BPP1347 like domain"/>
    <property type="match status" value="1"/>
</dbReference>
<dbReference type="PANTHER" id="PTHR46732">
    <property type="entry name" value="ATP-DEPENDENT PROTEASE LA (LON) DOMAIN PROTEIN"/>
    <property type="match status" value="1"/>
</dbReference>